<dbReference type="InterPro" id="IPR027898">
    <property type="entry name" value="DUF4629"/>
</dbReference>
<evidence type="ECO:0000313" key="4">
    <source>
        <dbReference type="Proteomes" id="UP001488838"/>
    </source>
</evidence>
<dbReference type="PANTHER" id="PTHR31466:SF1">
    <property type="entry name" value="RIKEN CDNA 4930433I11 GENE"/>
    <property type="match status" value="1"/>
</dbReference>
<feature type="domain" description="DUF4629" evidence="2">
    <location>
        <begin position="336"/>
        <end position="390"/>
    </location>
</feature>
<feature type="region of interest" description="Disordered" evidence="1">
    <location>
        <begin position="319"/>
        <end position="391"/>
    </location>
</feature>
<evidence type="ECO:0000313" key="3">
    <source>
        <dbReference type="EMBL" id="KAK7807936.1"/>
    </source>
</evidence>
<feature type="compositionally biased region" description="Polar residues" evidence="1">
    <location>
        <begin position="350"/>
        <end position="362"/>
    </location>
</feature>
<evidence type="ECO:0000259" key="2">
    <source>
        <dbReference type="Pfam" id="PF15442"/>
    </source>
</evidence>
<feature type="compositionally biased region" description="Basic and acidic residues" evidence="1">
    <location>
        <begin position="338"/>
        <end position="349"/>
    </location>
</feature>
<reference evidence="3 4" key="1">
    <citation type="journal article" date="2023" name="bioRxiv">
        <title>Conserved and derived expression patterns and positive selection on dental genes reveal complex evolutionary context of ever-growing rodent molars.</title>
        <authorList>
            <person name="Calamari Z.T."/>
            <person name="Song A."/>
            <person name="Cohen E."/>
            <person name="Akter M."/>
            <person name="Roy R.D."/>
            <person name="Hallikas O."/>
            <person name="Christensen M.M."/>
            <person name="Li P."/>
            <person name="Marangoni P."/>
            <person name="Jernvall J."/>
            <person name="Klein O.D."/>
        </authorList>
    </citation>
    <scope>NUCLEOTIDE SEQUENCE [LARGE SCALE GENOMIC DNA]</scope>
    <source>
        <strain evidence="3">V071</strain>
    </source>
</reference>
<dbReference type="Proteomes" id="UP001488838">
    <property type="component" value="Unassembled WGS sequence"/>
</dbReference>
<proteinExistence type="predicted"/>
<dbReference type="AlphaFoldDB" id="A0AAW0I0K1"/>
<sequence>MCSATLCTPAEECHTLSRKCWHLIQGLHISCWFSMAPPIRPQHYRQQLMGRSTDRRETPFLDFPLTIIDQNITHSSLSVTGQFGNISHPNALVQLYPTQSISIVQETPAHISNKGCILAPCYQEGTHVCSYNHNSLDPRWLEKSAVPAGLRLCVLLWESGLLSALRDGDATKGDSANEHLNTFLHSAIYCPTAAQSMPDTSLQGQTLCLLQSPDLGNACTQDAQMKTTSVRGDRSLIALMHSPSEFLALPSAPSLEKTQKNNADEMNAEQSTPLDSYEGTKYNQDASLLPLAHSSMQQPLSYSDAGSLRQKLASHNATVGNSSLGLEEPETLQSVMESSEKTKRTRESNSKTIQELKPSSYSVKEEEKTTISKTKKKRNPPELSNDIFNKT</sequence>
<accession>A0AAW0I0K1</accession>
<gene>
    <name evidence="3" type="ORF">U0070_000899</name>
</gene>
<protein>
    <recommendedName>
        <fullName evidence="2">DUF4629 domain-containing protein</fullName>
    </recommendedName>
</protein>
<dbReference type="InterPro" id="IPR040292">
    <property type="entry name" value="C2orf78-like"/>
</dbReference>
<keyword evidence="4" id="KW-1185">Reference proteome</keyword>
<dbReference type="Pfam" id="PF15442">
    <property type="entry name" value="DUF4629"/>
    <property type="match status" value="1"/>
</dbReference>
<evidence type="ECO:0000256" key="1">
    <source>
        <dbReference type="SAM" id="MobiDB-lite"/>
    </source>
</evidence>
<dbReference type="EMBL" id="JBBHLL010000255">
    <property type="protein sequence ID" value="KAK7807936.1"/>
    <property type="molecule type" value="Genomic_DNA"/>
</dbReference>
<dbReference type="PANTHER" id="PTHR31466">
    <property type="entry name" value="GENE 5591-RELATED"/>
    <property type="match status" value="1"/>
</dbReference>
<feature type="region of interest" description="Disordered" evidence="1">
    <location>
        <begin position="259"/>
        <end position="280"/>
    </location>
</feature>
<organism evidence="3 4">
    <name type="scientific">Myodes glareolus</name>
    <name type="common">Bank vole</name>
    <name type="synonym">Clethrionomys glareolus</name>
    <dbReference type="NCBI Taxonomy" id="447135"/>
    <lineage>
        <taxon>Eukaryota</taxon>
        <taxon>Metazoa</taxon>
        <taxon>Chordata</taxon>
        <taxon>Craniata</taxon>
        <taxon>Vertebrata</taxon>
        <taxon>Euteleostomi</taxon>
        <taxon>Mammalia</taxon>
        <taxon>Eutheria</taxon>
        <taxon>Euarchontoglires</taxon>
        <taxon>Glires</taxon>
        <taxon>Rodentia</taxon>
        <taxon>Myomorpha</taxon>
        <taxon>Muroidea</taxon>
        <taxon>Cricetidae</taxon>
        <taxon>Arvicolinae</taxon>
        <taxon>Myodes</taxon>
    </lineage>
</organism>
<name>A0AAW0I0K1_MYOGA</name>
<comment type="caution">
    <text evidence="3">The sequence shown here is derived from an EMBL/GenBank/DDBJ whole genome shotgun (WGS) entry which is preliminary data.</text>
</comment>